<proteinExistence type="inferred from homology"/>
<evidence type="ECO:0000313" key="7">
    <source>
        <dbReference type="EMBL" id="RQD73377.1"/>
    </source>
</evidence>
<dbReference type="Pfam" id="PF00578">
    <property type="entry name" value="AhpC-TSA"/>
    <property type="match status" value="1"/>
</dbReference>
<dbReference type="InterPro" id="IPR050217">
    <property type="entry name" value="Peroxiredoxin"/>
</dbReference>
<dbReference type="GO" id="GO:0042744">
    <property type="term" value="P:hydrogen peroxide catabolic process"/>
    <property type="evidence" value="ECO:0007669"/>
    <property type="project" value="TreeGrafter"/>
</dbReference>
<feature type="domain" description="Alkyl hydroperoxide reductase subunit C/ Thiol specific antioxidant" evidence="6">
    <location>
        <begin position="4"/>
        <end position="46"/>
    </location>
</feature>
<dbReference type="GO" id="GO:0033554">
    <property type="term" value="P:cellular response to stress"/>
    <property type="evidence" value="ECO:0007669"/>
    <property type="project" value="TreeGrafter"/>
</dbReference>
<dbReference type="InterPro" id="IPR000866">
    <property type="entry name" value="AhpC/TSA"/>
</dbReference>
<dbReference type="GO" id="GO:0005829">
    <property type="term" value="C:cytosol"/>
    <property type="evidence" value="ECO:0007669"/>
    <property type="project" value="TreeGrafter"/>
</dbReference>
<evidence type="ECO:0000256" key="5">
    <source>
        <dbReference type="ARBA" id="ARBA00023284"/>
    </source>
</evidence>
<dbReference type="AlphaFoldDB" id="A0A424YAF7"/>
<evidence type="ECO:0000256" key="2">
    <source>
        <dbReference type="ARBA" id="ARBA00022559"/>
    </source>
</evidence>
<dbReference type="GO" id="GO:0006979">
    <property type="term" value="P:response to oxidative stress"/>
    <property type="evidence" value="ECO:0007669"/>
    <property type="project" value="TreeGrafter"/>
</dbReference>
<protein>
    <recommendedName>
        <fullName evidence="6">Alkyl hydroperoxide reductase subunit C/ Thiol specific antioxidant domain-containing protein</fullName>
    </recommendedName>
</protein>
<dbReference type="Gene3D" id="3.40.30.10">
    <property type="entry name" value="Glutaredoxin"/>
    <property type="match status" value="1"/>
</dbReference>
<dbReference type="GO" id="GO:0008379">
    <property type="term" value="F:thioredoxin peroxidase activity"/>
    <property type="evidence" value="ECO:0007669"/>
    <property type="project" value="TreeGrafter"/>
</dbReference>
<sequence length="46" mass="5287">MIRVGAQAPQFKAKAYHKGKFTSVNLEDYKGKWVVLCFYPGDFTFV</sequence>
<dbReference type="SUPFAM" id="SSF52833">
    <property type="entry name" value="Thioredoxin-like"/>
    <property type="match status" value="1"/>
</dbReference>
<dbReference type="PANTHER" id="PTHR10681:SF121">
    <property type="entry name" value="ALKYL HYDROPEROXIDE REDUCTASE C"/>
    <property type="match status" value="1"/>
</dbReference>
<evidence type="ECO:0000256" key="1">
    <source>
        <dbReference type="ARBA" id="ARBA00009796"/>
    </source>
</evidence>
<evidence type="ECO:0000313" key="8">
    <source>
        <dbReference type="Proteomes" id="UP000285138"/>
    </source>
</evidence>
<dbReference type="InterPro" id="IPR036249">
    <property type="entry name" value="Thioredoxin-like_sf"/>
</dbReference>
<evidence type="ECO:0000256" key="4">
    <source>
        <dbReference type="ARBA" id="ARBA00023002"/>
    </source>
</evidence>
<dbReference type="Proteomes" id="UP000285138">
    <property type="component" value="Unassembled WGS sequence"/>
</dbReference>
<organism evidence="7 8">
    <name type="scientific">Candidatus Syntrophonatronum acetioxidans</name>
    <dbReference type="NCBI Taxonomy" id="1795816"/>
    <lineage>
        <taxon>Bacteria</taxon>
        <taxon>Bacillati</taxon>
        <taxon>Bacillota</taxon>
        <taxon>Clostridia</taxon>
        <taxon>Eubacteriales</taxon>
        <taxon>Syntrophomonadaceae</taxon>
        <taxon>Candidatus Syntrophonatronum</taxon>
    </lineage>
</organism>
<keyword evidence="5" id="KW-0676">Redox-active center</keyword>
<evidence type="ECO:0000259" key="6">
    <source>
        <dbReference type="Pfam" id="PF00578"/>
    </source>
</evidence>
<evidence type="ECO:0000256" key="3">
    <source>
        <dbReference type="ARBA" id="ARBA00022862"/>
    </source>
</evidence>
<keyword evidence="4" id="KW-0560">Oxidoreductase</keyword>
<gene>
    <name evidence="7" type="ORF">D5R97_09415</name>
</gene>
<dbReference type="EMBL" id="QZAA01000258">
    <property type="protein sequence ID" value="RQD73377.1"/>
    <property type="molecule type" value="Genomic_DNA"/>
</dbReference>
<reference evidence="7 8" key="1">
    <citation type="submission" date="2018-08" db="EMBL/GenBank/DDBJ databases">
        <title>The metabolism and importance of syntrophic acetate oxidation coupled to methane or sulfide production in haloalkaline environments.</title>
        <authorList>
            <person name="Timmers P.H.A."/>
            <person name="Vavourakis C.D."/>
            <person name="Sorokin D.Y."/>
            <person name="Sinninghe Damste J.S."/>
            <person name="Muyzer G."/>
            <person name="Stams A.J.M."/>
            <person name="Plugge C.M."/>
        </authorList>
    </citation>
    <scope>NUCLEOTIDE SEQUENCE [LARGE SCALE GENOMIC DNA]</scope>
    <source>
        <strain evidence="7">MSAO_Bac1</strain>
    </source>
</reference>
<keyword evidence="2" id="KW-0575">Peroxidase</keyword>
<comment type="caution">
    <text evidence="7">The sequence shown here is derived from an EMBL/GenBank/DDBJ whole genome shotgun (WGS) entry which is preliminary data.</text>
</comment>
<name>A0A424YAF7_9FIRM</name>
<dbReference type="PANTHER" id="PTHR10681">
    <property type="entry name" value="THIOREDOXIN PEROXIDASE"/>
    <property type="match status" value="1"/>
</dbReference>
<keyword evidence="3" id="KW-0049">Antioxidant</keyword>
<comment type="similarity">
    <text evidence="1">Belongs to the peroxiredoxin family. AhpC/Prx1 subfamily.</text>
</comment>
<dbReference type="GO" id="GO:0045454">
    <property type="term" value="P:cell redox homeostasis"/>
    <property type="evidence" value="ECO:0007669"/>
    <property type="project" value="TreeGrafter"/>
</dbReference>
<accession>A0A424YAF7</accession>